<dbReference type="AlphaFoldDB" id="A0A9K3J1C1"/>
<evidence type="ECO:0000313" key="1">
    <source>
        <dbReference type="EMBL" id="KAF5806968.1"/>
    </source>
</evidence>
<organism evidence="1 2">
    <name type="scientific">Helianthus annuus</name>
    <name type="common">Common sunflower</name>
    <dbReference type="NCBI Taxonomy" id="4232"/>
    <lineage>
        <taxon>Eukaryota</taxon>
        <taxon>Viridiplantae</taxon>
        <taxon>Streptophyta</taxon>
        <taxon>Embryophyta</taxon>
        <taxon>Tracheophyta</taxon>
        <taxon>Spermatophyta</taxon>
        <taxon>Magnoliopsida</taxon>
        <taxon>eudicotyledons</taxon>
        <taxon>Gunneridae</taxon>
        <taxon>Pentapetalae</taxon>
        <taxon>asterids</taxon>
        <taxon>campanulids</taxon>
        <taxon>Asterales</taxon>
        <taxon>Asteraceae</taxon>
        <taxon>Asteroideae</taxon>
        <taxon>Heliantheae alliance</taxon>
        <taxon>Heliantheae</taxon>
        <taxon>Helianthus</taxon>
    </lineage>
</organism>
<proteinExistence type="predicted"/>
<name>A0A9K3J1C1_HELAN</name>
<dbReference type="Proteomes" id="UP000215914">
    <property type="component" value="Unassembled WGS sequence"/>
</dbReference>
<evidence type="ECO:0000313" key="2">
    <source>
        <dbReference type="Proteomes" id="UP000215914"/>
    </source>
</evidence>
<reference evidence="1" key="2">
    <citation type="submission" date="2020-06" db="EMBL/GenBank/DDBJ databases">
        <title>Helianthus annuus Genome sequencing and assembly Release 2.</title>
        <authorList>
            <person name="Gouzy J."/>
            <person name="Langlade N."/>
            <person name="Munos S."/>
        </authorList>
    </citation>
    <scope>NUCLEOTIDE SEQUENCE</scope>
    <source>
        <tissue evidence="1">Leaves</tissue>
    </source>
</reference>
<dbReference type="Gramene" id="mRNA:HanXRQr2_Chr05g0227751">
    <property type="protein sequence ID" value="CDS:HanXRQr2_Chr05g0227751.1"/>
    <property type="gene ID" value="HanXRQr2_Chr05g0227751"/>
</dbReference>
<sequence length="50" mass="5608">MVKSAYRWAHTPATAHEFRLTPVRTRCTVVVILPSNHLNTTNAGGGLKFW</sequence>
<gene>
    <name evidence="1" type="ORF">HanXRQr2_Chr05g0227751</name>
</gene>
<accession>A0A9K3J1C1</accession>
<keyword evidence="2" id="KW-1185">Reference proteome</keyword>
<comment type="caution">
    <text evidence="1">The sequence shown here is derived from an EMBL/GenBank/DDBJ whole genome shotgun (WGS) entry which is preliminary data.</text>
</comment>
<reference evidence="1" key="1">
    <citation type="journal article" date="2017" name="Nature">
        <title>The sunflower genome provides insights into oil metabolism, flowering and Asterid evolution.</title>
        <authorList>
            <person name="Badouin H."/>
            <person name="Gouzy J."/>
            <person name="Grassa C.J."/>
            <person name="Murat F."/>
            <person name="Staton S.E."/>
            <person name="Cottret L."/>
            <person name="Lelandais-Briere C."/>
            <person name="Owens G.L."/>
            <person name="Carrere S."/>
            <person name="Mayjonade B."/>
            <person name="Legrand L."/>
            <person name="Gill N."/>
            <person name="Kane N.C."/>
            <person name="Bowers J.E."/>
            <person name="Hubner S."/>
            <person name="Bellec A."/>
            <person name="Berard A."/>
            <person name="Berges H."/>
            <person name="Blanchet N."/>
            <person name="Boniface M.C."/>
            <person name="Brunel D."/>
            <person name="Catrice O."/>
            <person name="Chaidir N."/>
            <person name="Claudel C."/>
            <person name="Donnadieu C."/>
            <person name="Faraut T."/>
            <person name="Fievet G."/>
            <person name="Helmstetter N."/>
            <person name="King M."/>
            <person name="Knapp S.J."/>
            <person name="Lai Z."/>
            <person name="Le Paslier M.C."/>
            <person name="Lippi Y."/>
            <person name="Lorenzon L."/>
            <person name="Mandel J.R."/>
            <person name="Marage G."/>
            <person name="Marchand G."/>
            <person name="Marquand E."/>
            <person name="Bret-Mestries E."/>
            <person name="Morien E."/>
            <person name="Nambeesan S."/>
            <person name="Nguyen T."/>
            <person name="Pegot-Espagnet P."/>
            <person name="Pouilly N."/>
            <person name="Raftis F."/>
            <person name="Sallet E."/>
            <person name="Schiex T."/>
            <person name="Thomas J."/>
            <person name="Vandecasteele C."/>
            <person name="Vares D."/>
            <person name="Vear F."/>
            <person name="Vautrin S."/>
            <person name="Crespi M."/>
            <person name="Mangin B."/>
            <person name="Burke J.M."/>
            <person name="Salse J."/>
            <person name="Munos S."/>
            <person name="Vincourt P."/>
            <person name="Rieseberg L.H."/>
            <person name="Langlade N.B."/>
        </authorList>
    </citation>
    <scope>NUCLEOTIDE SEQUENCE</scope>
    <source>
        <tissue evidence="1">Leaves</tissue>
    </source>
</reference>
<dbReference type="EMBL" id="MNCJ02000320">
    <property type="protein sequence ID" value="KAF5806968.1"/>
    <property type="molecule type" value="Genomic_DNA"/>
</dbReference>
<protein>
    <submittedName>
        <fullName evidence="1">Uncharacterized protein</fullName>
    </submittedName>
</protein>